<dbReference type="InterPro" id="IPR013783">
    <property type="entry name" value="Ig-like_fold"/>
</dbReference>
<dbReference type="PANTHER" id="PTHR23277:SF108">
    <property type="entry name" value="FASCICLIN-3"/>
    <property type="match status" value="1"/>
</dbReference>
<dbReference type="InterPro" id="IPR003599">
    <property type="entry name" value="Ig_sub"/>
</dbReference>
<dbReference type="PROSITE" id="PS50835">
    <property type="entry name" value="IG_LIKE"/>
    <property type="match status" value="2"/>
</dbReference>
<dbReference type="EMBL" id="JACVVK020000328">
    <property type="protein sequence ID" value="KAK7478345.1"/>
    <property type="molecule type" value="Genomic_DNA"/>
</dbReference>
<feature type="region of interest" description="Disordered" evidence="7">
    <location>
        <begin position="380"/>
        <end position="413"/>
    </location>
</feature>
<keyword evidence="8" id="KW-1133">Transmembrane helix</keyword>
<comment type="caution">
    <text evidence="10">The sequence shown here is derived from an EMBL/GenBank/DDBJ whole genome shotgun (WGS) entry which is preliminary data.</text>
</comment>
<dbReference type="GO" id="GO:0016020">
    <property type="term" value="C:membrane"/>
    <property type="evidence" value="ECO:0007669"/>
    <property type="project" value="UniProtKB-SubCell"/>
</dbReference>
<comment type="subcellular location">
    <subcellularLocation>
        <location evidence="1">Membrane</location>
    </subcellularLocation>
</comment>
<keyword evidence="8" id="KW-0812">Transmembrane</keyword>
<dbReference type="InterPro" id="IPR036179">
    <property type="entry name" value="Ig-like_dom_sf"/>
</dbReference>
<evidence type="ECO:0000256" key="3">
    <source>
        <dbReference type="ARBA" id="ARBA00022737"/>
    </source>
</evidence>
<dbReference type="SUPFAM" id="SSF48726">
    <property type="entry name" value="Immunoglobulin"/>
    <property type="match status" value="2"/>
</dbReference>
<reference evidence="10 11" key="1">
    <citation type="journal article" date="2023" name="Sci. Data">
        <title>Genome assembly of the Korean intertidal mud-creeper Batillaria attramentaria.</title>
        <authorList>
            <person name="Patra A.K."/>
            <person name="Ho P.T."/>
            <person name="Jun S."/>
            <person name="Lee S.J."/>
            <person name="Kim Y."/>
            <person name="Won Y.J."/>
        </authorList>
    </citation>
    <scope>NUCLEOTIDE SEQUENCE [LARGE SCALE GENOMIC DNA]</scope>
    <source>
        <strain evidence="10">Wonlab-2016</strain>
    </source>
</reference>
<feature type="domain" description="Ig-like" evidence="9">
    <location>
        <begin position="148"/>
        <end position="263"/>
    </location>
</feature>
<keyword evidence="4 8" id="KW-0472">Membrane</keyword>
<accession>A0ABD0JUJ4</accession>
<evidence type="ECO:0000259" key="9">
    <source>
        <dbReference type="PROSITE" id="PS50835"/>
    </source>
</evidence>
<keyword evidence="2" id="KW-0732">Signal</keyword>
<dbReference type="AlphaFoldDB" id="A0ABD0JUJ4"/>
<dbReference type="PANTHER" id="PTHR23277">
    <property type="entry name" value="NECTIN-RELATED"/>
    <property type="match status" value="1"/>
</dbReference>
<evidence type="ECO:0000256" key="7">
    <source>
        <dbReference type="SAM" id="MobiDB-lite"/>
    </source>
</evidence>
<keyword evidence="5" id="KW-1015">Disulfide bond</keyword>
<dbReference type="Gene3D" id="1.20.5.510">
    <property type="entry name" value="Single helix bin"/>
    <property type="match status" value="1"/>
</dbReference>
<dbReference type="Proteomes" id="UP001519460">
    <property type="component" value="Unassembled WGS sequence"/>
</dbReference>
<dbReference type="InterPro" id="IPR051427">
    <property type="entry name" value="Nectin/Nectin-like"/>
</dbReference>
<dbReference type="InterPro" id="IPR007110">
    <property type="entry name" value="Ig-like_dom"/>
</dbReference>
<evidence type="ECO:0000256" key="2">
    <source>
        <dbReference type="ARBA" id="ARBA00022729"/>
    </source>
</evidence>
<evidence type="ECO:0000313" key="10">
    <source>
        <dbReference type="EMBL" id="KAK7478345.1"/>
    </source>
</evidence>
<protein>
    <recommendedName>
        <fullName evidence="9">Ig-like domain-containing protein</fullName>
    </recommendedName>
</protein>
<evidence type="ECO:0000256" key="5">
    <source>
        <dbReference type="ARBA" id="ARBA00023157"/>
    </source>
</evidence>
<dbReference type="SMART" id="SM00409">
    <property type="entry name" value="IG"/>
    <property type="match status" value="1"/>
</dbReference>
<feature type="domain" description="Ig-like" evidence="9">
    <location>
        <begin position="53"/>
        <end position="122"/>
    </location>
</feature>
<keyword evidence="3" id="KW-0677">Repeat</keyword>
<sequence>MFLRDAEQTVCLCQIDTDVFHGAQDNGDENMARLSKLVSAWVPFIFLVCTDGPDETEIVGPSVFITFNGTQTLTLTCNTTVIPTPDYQWLGKDCENGNTENTCRYTPNTTDDGKSVVCAASNRKFSPWKIVRSDPYYFNLLYPPQASPEITTSSTSDPILWAGDLLTCTVTGGKPLVSKITFFCDTPHHQDQDDARSHPPPKMFLVKRTDNDLQVLIGQEREATYERTLVYIISELTCEDMGIYTCFADNGIAPQDKKALQLNVFCSPRPTEDSFSITRLNHTELTKEGLSFTVLAYPVPGSFAYFHYASTVDVNRNPVGNQDMFETEFSSMAESSTANTAAVAGGVAGGMVVLAIVIVGAVFAWRRRYLRYERPIPRRSQNPHLYTDLQQGNGQQPSLNPNYANSQELSDQLQTSVNYANTEPRPDLSQKSDLDTYINVETRNTYEHIEAQPQAVSNVYNARHSPNQTAGVENIP</sequence>
<organism evidence="10 11">
    <name type="scientific">Batillaria attramentaria</name>
    <dbReference type="NCBI Taxonomy" id="370345"/>
    <lineage>
        <taxon>Eukaryota</taxon>
        <taxon>Metazoa</taxon>
        <taxon>Spiralia</taxon>
        <taxon>Lophotrochozoa</taxon>
        <taxon>Mollusca</taxon>
        <taxon>Gastropoda</taxon>
        <taxon>Caenogastropoda</taxon>
        <taxon>Sorbeoconcha</taxon>
        <taxon>Cerithioidea</taxon>
        <taxon>Batillariidae</taxon>
        <taxon>Batillaria</taxon>
    </lineage>
</organism>
<keyword evidence="6" id="KW-0325">Glycoprotein</keyword>
<gene>
    <name evidence="10" type="ORF">BaRGS_00030419</name>
</gene>
<evidence type="ECO:0000256" key="4">
    <source>
        <dbReference type="ARBA" id="ARBA00023136"/>
    </source>
</evidence>
<dbReference type="Gene3D" id="2.60.40.10">
    <property type="entry name" value="Immunoglobulins"/>
    <property type="match status" value="1"/>
</dbReference>
<evidence type="ECO:0000313" key="11">
    <source>
        <dbReference type="Proteomes" id="UP001519460"/>
    </source>
</evidence>
<keyword evidence="11" id="KW-1185">Reference proteome</keyword>
<evidence type="ECO:0000256" key="8">
    <source>
        <dbReference type="SAM" id="Phobius"/>
    </source>
</evidence>
<evidence type="ECO:0000256" key="6">
    <source>
        <dbReference type="ARBA" id="ARBA00023180"/>
    </source>
</evidence>
<proteinExistence type="predicted"/>
<feature type="transmembrane region" description="Helical" evidence="8">
    <location>
        <begin position="341"/>
        <end position="365"/>
    </location>
</feature>
<name>A0ABD0JUJ4_9CAEN</name>
<evidence type="ECO:0000256" key="1">
    <source>
        <dbReference type="ARBA" id="ARBA00004370"/>
    </source>
</evidence>